<dbReference type="InterPro" id="IPR001680">
    <property type="entry name" value="WD40_rpt"/>
</dbReference>
<evidence type="ECO:0000256" key="1">
    <source>
        <dbReference type="ARBA" id="ARBA00004123"/>
    </source>
</evidence>
<feature type="region of interest" description="Disordered" evidence="4">
    <location>
        <begin position="834"/>
        <end position="853"/>
    </location>
</feature>
<dbReference type="SUPFAM" id="SSF50978">
    <property type="entry name" value="WD40 repeat-like"/>
    <property type="match status" value="1"/>
</dbReference>
<feature type="compositionally biased region" description="Basic residues" evidence="4">
    <location>
        <begin position="288"/>
        <end position="300"/>
    </location>
</feature>
<evidence type="ECO:0000256" key="4">
    <source>
        <dbReference type="SAM" id="MobiDB-lite"/>
    </source>
</evidence>
<dbReference type="InterPro" id="IPR015943">
    <property type="entry name" value="WD40/YVTN_repeat-like_dom_sf"/>
</dbReference>
<feature type="compositionally biased region" description="Basic and acidic residues" evidence="4">
    <location>
        <begin position="48"/>
        <end position="57"/>
    </location>
</feature>
<dbReference type="InterPro" id="IPR036322">
    <property type="entry name" value="WD40_repeat_dom_sf"/>
</dbReference>
<dbReference type="InterPro" id="IPR052416">
    <property type="entry name" value="GTF3C_component"/>
</dbReference>
<dbReference type="SMART" id="SM00320">
    <property type="entry name" value="WD40"/>
    <property type="match status" value="4"/>
</dbReference>
<evidence type="ECO:0000313" key="6">
    <source>
        <dbReference type="RefSeq" id="XP_050940086.1"/>
    </source>
</evidence>
<keyword evidence="2" id="KW-0804">Transcription</keyword>
<feature type="compositionally biased region" description="Basic and acidic residues" evidence="4">
    <location>
        <begin position="25"/>
        <end position="34"/>
    </location>
</feature>
<feature type="region of interest" description="Disordered" evidence="4">
    <location>
        <begin position="274"/>
        <end position="331"/>
    </location>
</feature>
<dbReference type="PANTHER" id="PTHR15052">
    <property type="entry name" value="RNA POLYMERASE III TRANSCRIPTION INITIATION FACTOR COMPLEX SUBUNIT"/>
    <property type="match status" value="1"/>
</dbReference>
<dbReference type="Proteomes" id="UP001652600">
    <property type="component" value="Chromosome 4"/>
</dbReference>
<reference evidence="6" key="1">
    <citation type="submission" date="2025-08" db="UniProtKB">
        <authorList>
            <consortium name="RefSeq"/>
        </authorList>
    </citation>
    <scope>IDENTIFICATION</scope>
    <source>
        <tissue evidence="6">Stem</tissue>
    </source>
</reference>
<protein>
    <submittedName>
        <fullName evidence="6">Uncharacterized protein LOC103486595 isoform X1</fullName>
    </submittedName>
</protein>
<keyword evidence="3" id="KW-0539">Nucleus</keyword>
<evidence type="ECO:0000256" key="3">
    <source>
        <dbReference type="ARBA" id="ARBA00023242"/>
    </source>
</evidence>
<dbReference type="RefSeq" id="XP_050940086.1">
    <property type="nucleotide sequence ID" value="XM_051084129.1"/>
</dbReference>
<feature type="region of interest" description="Disordered" evidence="4">
    <location>
        <begin position="1"/>
        <end position="88"/>
    </location>
</feature>
<dbReference type="GeneID" id="103486595"/>
<dbReference type="Gene3D" id="2.130.10.10">
    <property type="entry name" value="YVTN repeat-like/Quinoprotein amine dehydrogenase"/>
    <property type="match status" value="1"/>
</dbReference>
<proteinExistence type="predicted"/>
<evidence type="ECO:0000256" key="2">
    <source>
        <dbReference type="ARBA" id="ARBA00023163"/>
    </source>
</evidence>
<name>A0ABM3KQM3_CUCME</name>
<feature type="compositionally biased region" description="Basic residues" evidence="4">
    <location>
        <begin position="35"/>
        <end position="47"/>
    </location>
</feature>
<accession>A0ABM3KQM3</accession>
<dbReference type="PANTHER" id="PTHR15052:SF2">
    <property type="entry name" value="GENERAL TRANSCRIPTION FACTOR 3C POLYPEPTIDE 2"/>
    <property type="match status" value="1"/>
</dbReference>
<keyword evidence="5" id="KW-1185">Reference proteome</keyword>
<gene>
    <name evidence="6" type="primary">LOC103486595</name>
</gene>
<feature type="compositionally biased region" description="Basic and acidic residues" evidence="4">
    <location>
        <begin position="317"/>
        <end position="329"/>
    </location>
</feature>
<sequence length="957" mass="106047">MEELQSPPEPSSTDITSNKGRKKPQAKEKKEPEKRAKKTSNKGKKKPPAKEKKEPEKRAKKKTPVATTAAAAAAATTTSTSVNEHQRTDRLNDVLPKVKVSEFDPCVENHFRAMDAIVELCCEAEEGDGGIDESDIQRFSSSTIFLREWRFYNYEAKTIKFANDSTGPEGKDADITINLPQFSSAAVLKKEAPPGASTSLDFRNFAMHVGGPVWALDWCPQVHGRTNSLIKCEFIAVSAHPPGSSYHKMGIPLTGRGMVQIWCLVHGTENYEPIDVGEPPSDLSSQPKKPRGRPPGRKKKEASGLPSPPKRPRGRPKKEQKESTDKKGDNCQLVQEFSMENPVGSSSLLEIDGVPKNTENFVLLENNVERERSTLQEVSTCNSEDEVPAKKRRVRRKVKSRNLVDDVGVSSLTEYQEDGSIANNHEADENVKSEYSGEDNLLCKDISENVVLDASSIEFSIPESVALPRVVLCLAHNGKVAWDLKWKPINACTDNCKHRMGYLAVLLGNGSLEVWEVPFPHAVKTIYSKFNGEGTDPRFVKLKPIFRCSRLRTANTQSIPLTVEWSLAPPYDYLLAGCHDGTVALWKFSANSSCEDTRPLLRFSADTVPIRAVAWAPTESNLESANVILTAGHGGLKFWDLRDPFRPLWDLHPAPRIIYSLDWLPNPRCVFLSFDDGTLRLLSLLKAANDVPATGQPFTAIKQKGLHTYICSSYAIWSIQVSRQTGMVAYCGADGAVVRFQLTTKAADKENSRHRTPHYVCEYLTEEESIITFRSPPPNVPIPLKKLSNKSEHPLSMRAILSDSMQSNEGNHKTATASTLENEAAICSDVDVGVESGSEDTPMSTKKKNRTQPKCKKKGVENLELECNVEPKDDAHIDADVEAQTDAVLEARMDADVVPSSGDHFENLPPKSVAMHRVRWNMNMGSEKWLCYGGASGILRCQEMVLSALDMKLMKKK</sequence>
<comment type="subcellular location">
    <subcellularLocation>
        <location evidence="1">Nucleus</location>
    </subcellularLocation>
</comment>
<feature type="compositionally biased region" description="Low complexity" evidence="4">
    <location>
        <begin position="66"/>
        <end position="81"/>
    </location>
</feature>
<organism evidence="5 6">
    <name type="scientific">Cucumis melo</name>
    <name type="common">Muskmelon</name>
    <dbReference type="NCBI Taxonomy" id="3656"/>
    <lineage>
        <taxon>Eukaryota</taxon>
        <taxon>Viridiplantae</taxon>
        <taxon>Streptophyta</taxon>
        <taxon>Embryophyta</taxon>
        <taxon>Tracheophyta</taxon>
        <taxon>Spermatophyta</taxon>
        <taxon>Magnoliopsida</taxon>
        <taxon>eudicotyledons</taxon>
        <taxon>Gunneridae</taxon>
        <taxon>Pentapetalae</taxon>
        <taxon>rosids</taxon>
        <taxon>fabids</taxon>
        <taxon>Cucurbitales</taxon>
        <taxon>Cucurbitaceae</taxon>
        <taxon>Benincaseae</taxon>
        <taxon>Cucumis</taxon>
    </lineage>
</organism>
<evidence type="ECO:0000313" key="5">
    <source>
        <dbReference type="Proteomes" id="UP001652600"/>
    </source>
</evidence>